<reference evidence="1" key="1">
    <citation type="journal article" date="2014" name="Front. Microbiol.">
        <title>High frequency of phylogenetically diverse reductive dehalogenase-homologous genes in deep subseafloor sedimentary metagenomes.</title>
        <authorList>
            <person name="Kawai M."/>
            <person name="Futagami T."/>
            <person name="Toyoda A."/>
            <person name="Takaki Y."/>
            <person name="Nishi S."/>
            <person name="Hori S."/>
            <person name="Arai W."/>
            <person name="Tsubouchi T."/>
            <person name="Morono Y."/>
            <person name="Uchiyama I."/>
            <person name="Ito T."/>
            <person name="Fujiyama A."/>
            <person name="Inagaki F."/>
            <person name="Takami H."/>
        </authorList>
    </citation>
    <scope>NUCLEOTIDE SEQUENCE</scope>
    <source>
        <strain evidence="1">Expedition CK06-06</strain>
    </source>
</reference>
<dbReference type="AlphaFoldDB" id="X1IB17"/>
<name>X1IB17_9ZZZZ</name>
<evidence type="ECO:0000313" key="1">
    <source>
        <dbReference type="EMBL" id="GAH63304.1"/>
    </source>
</evidence>
<gene>
    <name evidence="1" type="ORF">S03H2_50156</name>
</gene>
<proteinExistence type="predicted"/>
<organism evidence="1">
    <name type="scientific">marine sediment metagenome</name>
    <dbReference type="NCBI Taxonomy" id="412755"/>
    <lineage>
        <taxon>unclassified sequences</taxon>
        <taxon>metagenomes</taxon>
        <taxon>ecological metagenomes</taxon>
    </lineage>
</organism>
<accession>X1IB17</accession>
<sequence length="35" mass="4165">MIIKINPLESTIEIFYEKYIHLHGFIKLEAESDDN</sequence>
<dbReference type="EMBL" id="BARU01031736">
    <property type="protein sequence ID" value="GAH63304.1"/>
    <property type="molecule type" value="Genomic_DNA"/>
</dbReference>
<comment type="caution">
    <text evidence="1">The sequence shown here is derived from an EMBL/GenBank/DDBJ whole genome shotgun (WGS) entry which is preliminary data.</text>
</comment>
<feature type="non-terminal residue" evidence="1">
    <location>
        <position position="35"/>
    </location>
</feature>
<protein>
    <submittedName>
        <fullName evidence="1">Uncharacterized protein</fullName>
    </submittedName>
</protein>